<keyword evidence="8 10" id="KW-1133">Transmembrane helix</keyword>
<evidence type="ECO:0000256" key="10">
    <source>
        <dbReference type="RuleBase" id="RU079119"/>
    </source>
</evidence>
<comment type="similarity">
    <text evidence="4 10">Belongs to the DHHC palmitoyltransferase family.</text>
</comment>
<feature type="region of interest" description="Disordered" evidence="11">
    <location>
        <begin position="407"/>
        <end position="461"/>
    </location>
</feature>
<keyword evidence="7 10" id="KW-0812">Transmembrane</keyword>
<proteinExistence type="inferred from homology"/>
<dbReference type="PANTHER" id="PTHR13105">
    <property type="entry name" value="MYELOID LEUKEMIA FACTOR"/>
    <property type="match status" value="1"/>
</dbReference>
<feature type="transmembrane region" description="Helical" evidence="10">
    <location>
        <begin position="171"/>
        <end position="198"/>
    </location>
</feature>
<comment type="catalytic activity">
    <reaction evidence="10">
        <text>L-cysteinyl-[protein] + hexadecanoyl-CoA = S-hexadecanoyl-L-cysteinyl-[protein] + CoA</text>
        <dbReference type="Rhea" id="RHEA:36683"/>
        <dbReference type="Rhea" id="RHEA-COMP:10131"/>
        <dbReference type="Rhea" id="RHEA-COMP:11032"/>
        <dbReference type="ChEBI" id="CHEBI:29950"/>
        <dbReference type="ChEBI" id="CHEBI:57287"/>
        <dbReference type="ChEBI" id="CHEBI:57379"/>
        <dbReference type="ChEBI" id="CHEBI:74151"/>
        <dbReference type="EC" id="2.3.1.225"/>
    </reaction>
</comment>
<feature type="region of interest" description="Disordered" evidence="11">
    <location>
        <begin position="593"/>
        <end position="655"/>
    </location>
</feature>
<comment type="domain">
    <text evidence="10">The DHHC domain is required for palmitoyltransferase activity.</text>
</comment>
<feature type="domain" description="Palmitoyltransferase DHHC" evidence="12">
    <location>
        <begin position="126"/>
        <end position="250"/>
    </location>
</feature>
<feature type="transmembrane region" description="Helical" evidence="10">
    <location>
        <begin position="210"/>
        <end position="232"/>
    </location>
</feature>
<dbReference type="Proteomes" id="UP001227230">
    <property type="component" value="Chromosome 2"/>
</dbReference>
<dbReference type="InterPro" id="IPR019376">
    <property type="entry name" value="Myeloid_leukemia_factor"/>
</dbReference>
<evidence type="ECO:0000256" key="7">
    <source>
        <dbReference type="ARBA" id="ARBA00022692"/>
    </source>
</evidence>
<sequence>MAWNVFKFCTALRGLGSVMIFIVLGVVGVTYYALVVVNYGPSLFHGDLDLLIALAVLLLFHSLLVMLLWSYFSVVSTDPGGVPLNWKPMVDEEKGDVDPLLGSEHTGVGLGVDQENMVANPASEAVRFCRKCNLFKPPRCHHCSVCGRCILKMDHHCVWVVNCVGAKNYKYFLLFLFYTFLETTLVTLSLLPHFIAFFSDGEIPGTPGTIAATFLTFVLNLAFALSVLGFLIMHISLVAANTTTIEAFEKKRTSTWRYDIGRKKNFEQVFGMDKRFWLIPAYSEEDILQMPELQGLGFHFLVIGSSLSSSIHASPISSLSGIVATKMQGRRGASFSDFGDPFAGFGSFGGFGGHRSLVSSVFGGRDPFDDPFFTQPFGGMFESSLFGSRGSPFMAMPGTGFLEHQVQQPNTRGPIIEELNSDDEKEEEEKKDNPRKHRRSSKEPYVEDADDEASGRKSKQMQYRNEYNRMTNTQPQPQPRSFSFTSSTVTYGGTNGPYYTSSTTRRTGSDGLTFEESKEADTTTRQAAHRVSRGIRNKGHSVTRKLNSDGQVDTMQALHNLNENELSGFEEAWQGNAKKYLPGWNERFNGLDNIGHGSSGQTGQANRGGWALPSTERVMPSSSHSQHPRTEAEIGDRTGSSRGRARATTTRINID</sequence>
<evidence type="ECO:0000256" key="6">
    <source>
        <dbReference type="ARBA" id="ARBA00022553"/>
    </source>
</evidence>
<feature type="compositionally biased region" description="Acidic residues" evidence="11">
    <location>
        <begin position="419"/>
        <end position="429"/>
    </location>
</feature>
<evidence type="ECO:0000313" key="14">
    <source>
        <dbReference type="Proteomes" id="UP001227230"/>
    </source>
</evidence>
<dbReference type="PROSITE" id="PS50216">
    <property type="entry name" value="DHHC"/>
    <property type="match status" value="1"/>
</dbReference>
<organism evidence="13 14">
    <name type="scientific">Vitis vinifera</name>
    <name type="common">Grape</name>
    <dbReference type="NCBI Taxonomy" id="29760"/>
    <lineage>
        <taxon>Eukaryota</taxon>
        <taxon>Viridiplantae</taxon>
        <taxon>Streptophyta</taxon>
        <taxon>Embryophyta</taxon>
        <taxon>Tracheophyta</taxon>
        <taxon>Spermatophyta</taxon>
        <taxon>Magnoliopsida</taxon>
        <taxon>eudicotyledons</taxon>
        <taxon>Gunneridae</taxon>
        <taxon>Pentapetalae</taxon>
        <taxon>rosids</taxon>
        <taxon>Vitales</taxon>
        <taxon>Vitaceae</taxon>
        <taxon>Viteae</taxon>
        <taxon>Vitis</taxon>
    </lineage>
</organism>
<evidence type="ECO:0000256" key="5">
    <source>
        <dbReference type="ARBA" id="ARBA00022490"/>
    </source>
</evidence>
<name>A0ABY9BIS5_VITVI</name>
<feature type="transmembrane region" description="Helical" evidence="10">
    <location>
        <begin position="12"/>
        <end position="34"/>
    </location>
</feature>
<evidence type="ECO:0000256" key="11">
    <source>
        <dbReference type="SAM" id="MobiDB-lite"/>
    </source>
</evidence>
<evidence type="ECO:0000256" key="2">
    <source>
        <dbReference type="ARBA" id="ARBA00004496"/>
    </source>
</evidence>
<feature type="transmembrane region" description="Helical" evidence="10">
    <location>
        <begin position="50"/>
        <end position="72"/>
    </location>
</feature>
<dbReference type="InterPro" id="IPR001594">
    <property type="entry name" value="Palmitoyltrfase_DHHC"/>
</dbReference>
<keyword evidence="6" id="KW-0597">Phosphoprotein</keyword>
<evidence type="ECO:0000256" key="3">
    <source>
        <dbReference type="ARBA" id="ARBA00008332"/>
    </source>
</evidence>
<dbReference type="Pfam" id="PF01529">
    <property type="entry name" value="DHHC"/>
    <property type="match status" value="1"/>
</dbReference>
<comment type="subcellular location">
    <subcellularLocation>
        <location evidence="2">Cytoplasm</location>
    </subcellularLocation>
    <subcellularLocation>
        <location evidence="1">Endomembrane system</location>
        <topology evidence="1">Multi-pass membrane protein</topology>
    </subcellularLocation>
</comment>
<accession>A0ABY9BIS5</accession>
<comment type="similarity">
    <text evidence="3">Belongs to the MLF family.</text>
</comment>
<reference evidence="13 14" key="1">
    <citation type="journal article" date="2023" name="Hortic Res">
        <title>The complete reference genome for grapevine (Vitis vinifera L.) genetics and breeding.</title>
        <authorList>
            <person name="Shi X."/>
            <person name="Cao S."/>
            <person name="Wang X."/>
            <person name="Huang S."/>
            <person name="Wang Y."/>
            <person name="Liu Z."/>
            <person name="Liu W."/>
            <person name="Leng X."/>
            <person name="Peng Y."/>
            <person name="Wang N."/>
            <person name="Wang Y."/>
            <person name="Ma Z."/>
            <person name="Xu X."/>
            <person name="Zhang F."/>
            <person name="Xue H."/>
            <person name="Zhong H."/>
            <person name="Wang Y."/>
            <person name="Zhang K."/>
            <person name="Velt A."/>
            <person name="Avia K."/>
            <person name="Holtgrawe D."/>
            <person name="Grimplet J."/>
            <person name="Matus J.T."/>
            <person name="Ware D."/>
            <person name="Wu X."/>
            <person name="Wang H."/>
            <person name="Liu C."/>
            <person name="Fang Y."/>
            <person name="Rustenholz C."/>
            <person name="Cheng Z."/>
            <person name="Xiao H."/>
            <person name="Zhou Y."/>
        </authorList>
    </citation>
    <scope>NUCLEOTIDE SEQUENCE [LARGE SCALE GENOMIC DNA]</scope>
    <source>
        <strain evidence="14">cv. Pinot noir / PN40024</strain>
        <tissue evidence="13">Leaf</tissue>
    </source>
</reference>
<feature type="region of interest" description="Disordered" evidence="11">
    <location>
        <begin position="495"/>
        <end position="531"/>
    </location>
</feature>
<protein>
    <recommendedName>
        <fullName evidence="10">S-acyltransferase</fullName>
        <ecNumber evidence="10">2.3.1.225</ecNumber>
    </recommendedName>
    <alternativeName>
        <fullName evidence="10">Palmitoyltransferase</fullName>
    </alternativeName>
</protein>
<evidence type="ECO:0000313" key="13">
    <source>
        <dbReference type="EMBL" id="WJZ82373.1"/>
    </source>
</evidence>
<dbReference type="EC" id="2.3.1.225" evidence="10"/>
<dbReference type="EMBL" id="CP126649">
    <property type="protein sequence ID" value="WJZ82373.1"/>
    <property type="molecule type" value="Genomic_DNA"/>
</dbReference>
<keyword evidence="14" id="KW-1185">Reference proteome</keyword>
<keyword evidence="9 10" id="KW-0472">Membrane</keyword>
<evidence type="ECO:0000256" key="1">
    <source>
        <dbReference type="ARBA" id="ARBA00004127"/>
    </source>
</evidence>
<evidence type="ECO:0000256" key="8">
    <source>
        <dbReference type="ARBA" id="ARBA00022989"/>
    </source>
</evidence>
<evidence type="ECO:0000259" key="12">
    <source>
        <dbReference type="Pfam" id="PF01529"/>
    </source>
</evidence>
<keyword evidence="10" id="KW-0808">Transferase</keyword>
<feature type="compositionally biased region" description="Low complexity" evidence="11">
    <location>
        <begin position="637"/>
        <end position="655"/>
    </location>
</feature>
<keyword evidence="10" id="KW-0012">Acyltransferase</keyword>
<keyword evidence="5" id="KW-0963">Cytoplasm</keyword>
<evidence type="ECO:0000256" key="9">
    <source>
        <dbReference type="ARBA" id="ARBA00023136"/>
    </source>
</evidence>
<dbReference type="Pfam" id="PF10248">
    <property type="entry name" value="Mlf1IP"/>
    <property type="match status" value="1"/>
</dbReference>
<evidence type="ECO:0000256" key="4">
    <source>
        <dbReference type="ARBA" id="ARBA00008574"/>
    </source>
</evidence>
<gene>
    <name evidence="13" type="ORF">VitviT2T_002139</name>
</gene>